<gene>
    <name evidence="1" type="ORF">CYFUS_005062</name>
</gene>
<dbReference type="AlphaFoldDB" id="A0A250J7W3"/>
<protein>
    <recommendedName>
        <fullName evidence="3">DUF3050 domain-containing protein</fullName>
    </recommendedName>
</protein>
<accession>A0A250J7W3</accession>
<dbReference type="KEGG" id="cfus:CYFUS_005062"/>
<name>A0A250J7W3_9BACT</name>
<dbReference type="InterPro" id="IPR024423">
    <property type="entry name" value="DUF3050"/>
</dbReference>
<organism evidence="1 2">
    <name type="scientific">Cystobacter fuscus</name>
    <dbReference type="NCBI Taxonomy" id="43"/>
    <lineage>
        <taxon>Bacteria</taxon>
        <taxon>Pseudomonadati</taxon>
        <taxon>Myxococcota</taxon>
        <taxon>Myxococcia</taxon>
        <taxon>Myxococcales</taxon>
        <taxon>Cystobacterineae</taxon>
        <taxon>Archangiaceae</taxon>
        <taxon>Cystobacter</taxon>
    </lineage>
</organism>
<dbReference type="Pfam" id="PF11251">
    <property type="entry name" value="DUF3050"/>
    <property type="match status" value="1"/>
</dbReference>
<dbReference type="Gene3D" id="1.20.910.10">
    <property type="entry name" value="Heme oxygenase-like"/>
    <property type="match status" value="1"/>
</dbReference>
<proteinExistence type="predicted"/>
<reference evidence="1 2" key="1">
    <citation type="submission" date="2017-06" db="EMBL/GenBank/DDBJ databases">
        <title>Sequencing and comparative analysis of myxobacterial genomes.</title>
        <authorList>
            <person name="Rupp O."/>
            <person name="Goesmann A."/>
            <person name="Sogaard-Andersen L."/>
        </authorList>
    </citation>
    <scope>NUCLEOTIDE SEQUENCE [LARGE SCALE GENOMIC DNA]</scope>
    <source>
        <strain evidence="1 2">DSM 52655</strain>
    </source>
</reference>
<sequence length="264" mass="29469">MNPAPLSRLLSATDAPRQALLRHPVYERLSDLNALHTFMGAHVFAVWDFMSLLKTLQRQLTCVEVPWAPPADIECARMINEIVLGEETDEVRPGVYQSHFELYREAMREVGADEDAVLRFVESLRSGHSLERALEHAPVAARAFVSHTLATTRLRPHQVAAAFLLGRESLLPAVFERILTAVKPLGTGCASLRLYLERHIQLDGEEHGVRAEQLLCRLCGEDPERWREAREAALSALRARAELWDGVLGALDATVPSRGRMNVG</sequence>
<evidence type="ECO:0000313" key="2">
    <source>
        <dbReference type="Proteomes" id="UP000217257"/>
    </source>
</evidence>
<evidence type="ECO:0000313" key="1">
    <source>
        <dbReference type="EMBL" id="ATB39617.1"/>
    </source>
</evidence>
<dbReference type="EMBL" id="CP022098">
    <property type="protein sequence ID" value="ATB39617.1"/>
    <property type="molecule type" value="Genomic_DNA"/>
</dbReference>
<dbReference type="RefSeq" id="WP_095987620.1">
    <property type="nucleotide sequence ID" value="NZ_CP022098.1"/>
</dbReference>
<dbReference type="InterPro" id="IPR016084">
    <property type="entry name" value="Haem_Oase-like_multi-hlx"/>
</dbReference>
<dbReference type="SUPFAM" id="SSF48613">
    <property type="entry name" value="Heme oxygenase-like"/>
    <property type="match status" value="1"/>
</dbReference>
<dbReference type="Proteomes" id="UP000217257">
    <property type="component" value="Chromosome"/>
</dbReference>
<evidence type="ECO:0008006" key="3">
    <source>
        <dbReference type="Google" id="ProtNLM"/>
    </source>
</evidence>